<keyword evidence="1" id="KW-0949">S-adenosyl-L-methionine</keyword>
<dbReference type="KEGG" id="gfl:GRFL_2573"/>
<dbReference type="SFLD" id="SFLDG01082">
    <property type="entry name" value="B12-binding_domain_containing"/>
    <property type="match status" value="1"/>
</dbReference>
<dbReference type="InterPro" id="IPR023404">
    <property type="entry name" value="rSAM_horseshoe"/>
</dbReference>
<dbReference type="GO" id="GO:0005840">
    <property type="term" value="C:ribosome"/>
    <property type="evidence" value="ECO:0007669"/>
    <property type="project" value="UniProtKB-KW"/>
</dbReference>
<dbReference type="FunFam" id="3.80.30.20:FF:000001">
    <property type="entry name" value="tRNA-2-methylthio-N(6)-dimethylallyladenosine synthase 2"/>
    <property type="match status" value="1"/>
</dbReference>
<dbReference type="InterPro" id="IPR006638">
    <property type="entry name" value="Elp3/MiaA/NifB-like_rSAM"/>
</dbReference>
<dbReference type="GO" id="GO:0051539">
    <property type="term" value="F:4 iron, 4 sulfur cluster binding"/>
    <property type="evidence" value="ECO:0007669"/>
    <property type="project" value="UniProtKB-UniRule"/>
</dbReference>
<dbReference type="SFLD" id="SFLDF00274">
    <property type="entry name" value="ribosomal_protein_S12_methylth"/>
    <property type="match status" value="1"/>
</dbReference>
<name>A0A1L7I6S4_9FLAO</name>
<feature type="binding site" evidence="1">
    <location>
        <position position="87"/>
    </location>
    <ligand>
        <name>[4Fe-4S] cluster</name>
        <dbReference type="ChEBI" id="CHEBI:49883"/>
        <label>1</label>
    </ligand>
</feature>
<dbReference type="SFLD" id="SFLDS00029">
    <property type="entry name" value="Radical_SAM"/>
    <property type="match status" value="1"/>
</dbReference>
<dbReference type="EC" id="2.8.4.4" evidence="1"/>
<evidence type="ECO:0000313" key="3">
    <source>
        <dbReference type="Proteomes" id="UP000186230"/>
    </source>
</evidence>
<dbReference type="Gene3D" id="2.40.50.140">
    <property type="entry name" value="Nucleic acid-binding proteins"/>
    <property type="match status" value="1"/>
</dbReference>
<dbReference type="RefSeq" id="WP_083644982.1">
    <property type="nucleotide sequence ID" value="NZ_AMRU01000007.1"/>
</dbReference>
<protein>
    <recommendedName>
        <fullName evidence="1">Ribosomal protein uS12 methylthiotransferase RimO</fullName>
        <shortName evidence="1">uS12 MTTase</shortName>
        <shortName evidence="1">uS12 methylthiotransferase</shortName>
        <ecNumber evidence="1">2.8.4.4</ecNumber>
    </recommendedName>
    <alternativeName>
        <fullName evidence="1">Ribosomal protein uS12 (aspartate-C(3))-methylthiotransferase</fullName>
    </alternativeName>
    <alternativeName>
        <fullName evidence="1">Ribosome maturation factor RimO</fullName>
    </alternativeName>
</protein>
<dbReference type="PANTHER" id="PTHR43837:SF1">
    <property type="entry name" value="RIBOSOMAL PROTEIN US12 METHYLTHIOTRANSFERASE RIMO"/>
    <property type="match status" value="1"/>
</dbReference>
<dbReference type="GO" id="GO:0006400">
    <property type="term" value="P:tRNA modification"/>
    <property type="evidence" value="ECO:0007669"/>
    <property type="project" value="InterPro"/>
</dbReference>
<dbReference type="GO" id="GO:0005829">
    <property type="term" value="C:cytosol"/>
    <property type="evidence" value="ECO:0007669"/>
    <property type="project" value="TreeGrafter"/>
</dbReference>
<dbReference type="Gene3D" id="3.80.30.20">
    <property type="entry name" value="tm_1862 like domain"/>
    <property type="match status" value="1"/>
</dbReference>
<keyword evidence="1" id="KW-0004">4Fe-4S</keyword>
<keyword evidence="2" id="KW-0689">Ribosomal protein</keyword>
<dbReference type="PROSITE" id="PS51918">
    <property type="entry name" value="RADICAL_SAM"/>
    <property type="match status" value="1"/>
</dbReference>
<feature type="binding site" evidence="1">
    <location>
        <position position="18"/>
    </location>
    <ligand>
        <name>[4Fe-4S] cluster</name>
        <dbReference type="ChEBI" id="CHEBI:49883"/>
        <label>1</label>
    </ligand>
</feature>
<comment type="function">
    <text evidence="1">Catalyzes the methylthiolation of an aspartic acid residue of ribosomal protein uS12.</text>
</comment>
<dbReference type="InterPro" id="IPR002792">
    <property type="entry name" value="TRAM_dom"/>
</dbReference>
<dbReference type="GO" id="GO:0035599">
    <property type="term" value="F:aspartic acid methylthiotransferase activity"/>
    <property type="evidence" value="ECO:0007669"/>
    <property type="project" value="TreeGrafter"/>
</dbReference>
<accession>A0A1L7I6S4</accession>
<dbReference type="InterPro" id="IPR058240">
    <property type="entry name" value="rSAM_sf"/>
</dbReference>
<dbReference type="PROSITE" id="PS51449">
    <property type="entry name" value="MTTASE_N"/>
    <property type="match status" value="1"/>
</dbReference>
<dbReference type="InterPro" id="IPR005839">
    <property type="entry name" value="Methylthiotransferase"/>
</dbReference>
<evidence type="ECO:0000313" key="2">
    <source>
        <dbReference type="EMBL" id="APU69297.1"/>
    </source>
</evidence>
<dbReference type="SFLD" id="SFLDG01061">
    <property type="entry name" value="methylthiotransferase"/>
    <property type="match status" value="1"/>
</dbReference>
<gene>
    <name evidence="1" type="primary">rimO</name>
    <name evidence="2" type="ORF">GRFL_2573</name>
</gene>
<dbReference type="InterPro" id="IPR013848">
    <property type="entry name" value="Methylthiotransferase_N"/>
</dbReference>
<dbReference type="SMART" id="SM00729">
    <property type="entry name" value="Elp3"/>
    <property type="match status" value="1"/>
</dbReference>
<dbReference type="GO" id="GO:0046872">
    <property type="term" value="F:metal ion binding"/>
    <property type="evidence" value="ECO:0007669"/>
    <property type="project" value="UniProtKB-KW"/>
</dbReference>
<dbReference type="Pfam" id="PF00919">
    <property type="entry name" value="UPF0004"/>
    <property type="match status" value="1"/>
</dbReference>
<dbReference type="NCBIfam" id="TIGR01125">
    <property type="entry name" value="30S ribosomal protein S12 methylthiotransferase RimO"/>
    <property type="match status" value="1"/>
</dbReference>
<feature type="binding site" evidence="1">
    <location>
        <position position="155"/>
    </location>
    <ligand>
        <name>[4Fe-4S] cluster</name>
        <dbReference type="ChEBI" id="CHEBI:49883"/>
        <label>2</label>
        <note>4Fe-4S-S-AdoMet</note>
    </ligand>
</feature>
<dbReference type="Pfam" id="PF04055">
    <property type="entry name" value="Radical_SAM"/>
    <property type="match status" value="1"/>
</dbReference>
<feature type="binding site" evidence="1">
    <location>
        <position position="53"/>
    </location>
    <ligand>
        <name>[4Fe-4S] cluster</name>
        <dbReference type="ChEBI" id="CHEBI:49883"/>
        <label>1</label>
    </ligand>
</feature>
<dbReference type="Proteomes" id="UP000186230">
    <property type="component" value="Chromosome"/>
</dbReference>
<dbReference type="HAMAP" id="MF_01865">
    <property type="entry name" value="MTTase_RimO"/>
    <property type="match status" value="1"/>
</dbReference>
<dbReference type="InterPro" id="IPR007197">
    <property type="entry name" value="rSAM"/>
</dbReference>
<keyword evidence="1 2" id="KW-0808">Transferase</keyword>
<dbReference type="EMBL" id="CP016359">
    <property type="protein sequence ID" value="APU69297.1"/>
    <property type="molecule type" value="Genomic_DNA"/>
</dbReference>
<dbReference type="CDD" id="cd01335">
    <property type="entry name" value="Radical_SAM"/>
    <property type="match status" value="1"/>
</dbReference>
<keyword evidence="1" id="KW-0408">Iron</keyword>
<keyword evidence="1" id="KW-0479">Metal-binding</keyword>
<comment type="subcellular location">
    <subcellularLocation>
        <location evidence="1">Cytoplasm</location>
    </subcellularLocation>
</comment>
<comment type="similarity">
    <text evidence="1">Belongs to the methylthiotransferase family. RimO subfamily.</text>
</comment>
<keyword evidence="3" id="KW-1185">Reference proteome</keyword>
<comment type="catalytic activity">
    <reaction evidence="1">
        <text>L-aspartate(89)-[ribosomal protein uS12]-hydrogen + (sulfur carrier)-SH + AH2 + 2 S-adenosyl-L-methionine = 3-methylsulfanyl-L-aspartate(89)-[ribosomal protein uS12]-hydrogen + (sulfur carrier)-H + 5'-deoxyadenosine + L-methionine + A + S-adenosyl-L-homocysteine + 2 H(+)</text>
        <dbReference type="Rhea" id="RHEA:37087"/>
        <dbReference type="Rhea" id="RHEA-COMP:10460"/>
        <dbReference type="Rhea" id="RHEA-COMP:10461"/>
        <dbReference type="Rhea" id="RHEA-COMP:14737"/>
        <dbReference type="Rhea" id="RHEA-COMP:14739"/>
        <dbReference type="ChEBI" id="CHEBI:13193"/>
        <dbReference type="ChEBI" id="CHEBI:15378"/>
        <dbReference type="ChEBI" id="CHEBI:17319"/>
        <dbReference type="ChEBI" id="CHEBI:17499"/>
        <dbReference type="ChEBI" id="CHEBI:29917"/>
        <dbReference type="ChEBI" id="CHEBI:29961"/>
        <dbReference type="ChEBI" id="CHEBI:57844"/>
        <dbReference type="ChEBI" id="CHEBI:57856"/>
        <dbReference type="ChEBI" id="CHEBI:59789"/>
        <dbReference type="ChEBI" id="CHEBI:64428"/>
        <dbReference type="ChEBI" id="CHEBI:73599"/>
        <dbReference type="EC" id="2.8.4.4"/>
    </reaction>
</comment>
<feature type="binding site" evidence="1">
    <location>
        <position position="152"/>
    </location>
    <ligand>
        <name>[4Fe-4S] cluster</name>
        <dbReference type="ChEBI" id="CHEBI:49883"/>
        <label>2</label>
        <note>4Fe-4S-S-AdoMet</note>
    </ligand>
</feature>
<dbReference type="STRING" id="1229726.GRFL_2573"/>
<dbReference type="GO" id="GO:0103039">
    <property type="term" value="F:protein methylthiotransferase activity"/>
    <property type="evidence" value="ECO:0007669"/>
    <property type="project" value="UniProtKB-EC"/>
</dbReference>
<reference evidence="2 3" key="1">
    <citation type="submission" date="2016-07" db="EMBL/GenBank/DDBJ databases">
        <title>Multi-omics approach to identify versatile polysaccharide utilization systems of a marine flavobacterium Gramella flava.</title>
        <authorList>
            <person name="Tang K."/>
        </authorList>
    </citation>
    <scope>NUCLEOTIDE SEQUENCE [LARGE SCALE GENOMIC DNA]</scope>
    <source>
        <strain evidence="2 3">JLT2011</strain>
    </source>
</reference>
<dbReference type="InterPro" id="IPR038135">
    <property type="entry name" value="Methylthiotransferase_N_sf"/>
</dbReference>
<dbReference type="AlphaFoldDB" id="A0A1L7I6S4"/>
<dbReference type="OrthoDB" id="9805215at2"/>
<dbReference type="InterPro" id="IPR020612">
    <property type="entry name" value="Methylthiotransferase_CS"/>
</dbReference>
<keyword evidence="2" id="KW-0687">Ribonucleoprotein</keyword>
<sequence>MRTKSRKKNRINVVTLGCSKNVYDSEVLMGQLKANNKDVVHEEEGNIVVINTCGFIDNAKEQSVNTILEFVERKEQGEVDKVFVTGCLSERYKPDLQKEIPDVDQYFGTTELPALLKALEADYKHELIGERLTTTPKNYAYLKIAEGCDRPCSFCAIPLMRGKHRSTPIENLVREAEKLAANGVKELILIAQDLTYYGLDLYKKRNLAELLENLVKVEGIEWIRLHYAFPTGFPMDVLEVMKREPKICNYLDIPLQHISDDLLKSMRRGTTHEKTTNLLKEFRNRVPKMAIRTTLIVGYPGETEAHFQELKEWVKEMRFERLGCFTYSHEENTHAYNLEDNVPEEVKQARANEIMEIQSQISWELNQQKIGETFKVVIDRKDGNYFVGRTEFDSPDVDNEVLIEASEIYLKTGEYYDIQITEAADFDLYGVPVNANVEKPKRKPLQVRTGN</sequence>
<evidence type="ECO:0000256" key="1">
    <source>
        <dbReference type="HAMAP-Rule" id="MF_01865"/>
    </source>
</evidence>
<dbReference type="NCBIfam" id="TIGR00089">
    <property type="entry name" value="MiaB/RimO family radical SAM methylthiotransferase"/>
    <property type="match status" value="1"/>
</dbReference>
<dbReference type="Gene3D" id="3.40.50.12160">
    <property type="entry name" value="Methylthiotransferase, N-terminal domain"/>
    <property type="match status" value="1"/>
</dbReference>
<dbReference type="PROSITE" id="PS50926">
    <property type="entry name" value="TRAM"/>
    <property type="match status" value="1"/>
</dbReference>
<dbReference type="PANTHER" id="PTHR43837">
    <property type="entry name" value="RIBOSOMAL PROTEIN S12 METHYLTHIOTRANSFERASE RIMO"/>
    <property type="match status" value="1"/>
</dbReference>
<dbReference type="PROSITE" id="PS01278">
    <property type="entry name" value="MTTASE_RADICAL"/>
    <property type="match status" value="1"/>
</dbReference>
<feature type="binding site" evidence="1">
    <location>
        <position position="148"/>
    </location>
    <ligand>
        <name>[4Fe-4S] cluster</name>
        <dbReference type="ChEBI" id="CHEBI:49883"/>
        <label>2</label>
        <note>4Fe-4S-S-AdoMet</note>
    </ligand>
</feature>
<keyword evidence="1" id="KW-0963">Cytoplasm</keyword>
<dbReference type="SUPFAM" id="SSF102114">
    <property type="entry name" value="Radical SAM enzymes"/>
    <property type="match status" value="1"/>
</dbReference>
<dbReference type="InterPro" id="IPR012340">
    <property type="entry name" value="NA-bd_OB-fold"/>
</dbReference>
<proteinExistence type="inferred from homology"/>
<dbReference type="InterPro" id="IPR005840">
    <property type="entry name" value="Ribosomal_uS12_MeSTrfase_RimO"/>
</dbReference>
<comment type="cofactor">
    <cofactor evidence="1">
        <name>[4Fe-4S] cluster</name>
        <dbReference type="ChEBI" id="CHEBI:49883"/>
    </cofactor>
    <text evidence="1">Binds 2 [4Fe-4S] clusters. One cluster is coordinated with 3 cysteines and an exchangeable S-adenosyl-L-methionine.</text>
</comment>
<dbReference type="Pfam" id="PF18693">
    <property type="entry name" value="TRAM_2"/>
    <property type="match status" value="1"/>
</dbReference>
<keyword evidence="1" id="KW-0411">Iron-sulfur</keyword>
<organism evidence="2 3">
    <name type="scientific">Christiangramia flava JLT2011</name>
    <dbReference type="NCBI Taxonomy" id="1229726"/>
    <lineage>
        <taxon>Bacteria</taxon>
        <taxon>Pseudomonadati</taxon>
        <taxon>Bacteroidota</taxon>
        <taxon>Flavobacteriia</taxon>
        <taxon>Flavobacteriales</taxon>
        <taxon>Flavobacteriaceae</taxon>
        <taxon>Christiangramia</taxon>
    </lineage>
</organism>